<protein>
    <recommendedName>
        <fullName evidence="1">Metallo-beta-lactamase domain-containing protein</fullName>
    </recommendedName>
</protein>
<evidence type="ECO:0000313" key="3">
    <source>
        <dbReference type="Proteomes" id="UP000886884"/>
    </source>
</evidence>
<evidence type="ECO:0000313" key="2">
    <source>
        <dbReference type="EMBL" id="HIV27360.1"/>
    </source>
</evidence>
<sequence>MGEKKNCELLFLGTGAADWNGPEADGSLRRFSCALVNGHILIDCPQHAMDSLLANGIRLEDVNELLITHSHPDHLNLRTLAEIALRRHEADCPPLSVHCSRAIARRISETDYITATPLAPSDEFGIKGGRIKALAANHESHLPGEIPLHYLFMMEDGPTWYYAVDGGWMLYDTWQELREHELDAWVVDSTTGIEGDERCFEHNSVEMLRVMLKTMLATGVLKTGAPVFMTHLARTLHPSHDVLVARMEPPFIVAYDGLDCALERIPTYR</sequence>
<reference evidence="2" key="2">
    <citation type="journal article" date="2021" name="PeerJ">
        <title>Extensive microbial diversity within the chicken gut microbiome revealed by metagenomics and culture.</title>
        <authorList>
            <person name="Gilroy R."/>
            <person name="Ravi A."/>
            <person name="Getino M."/>
            <person name="Pursley I."/>
            <person name="Horton D.L."/>
            <person name="Alikhan N.F."/>
            <person name="Baker D."/>
            <person name="Gharbi K."/>
            <person name="Hall N."/>
            <person name="Watson M."/>
            <person name="Adriaenssens E.M."/>
            <person name="Foster-Nyarko E."/>
            <person name="Jarju S."/>
            <person name="Secka A."/>
            <person name="Antonio M."/>
            <person name="Oren A."/>
            <person name="Chaudhuri R.R."/>
            <person name="La Ragione R."/>
            <person name="Hildebrand F."/>
            <person name="Pallen M.J."/>
        </authorList>
    </citation>
    <scope>NUCLEOTIDE SEQUENCE</scope>
    <source>
        <strain evidence="2">CHK183-6373</strain>
    </source>
</reference>
<gene>
    <name evidence="2" type="ORF">IAA64_05295</name>
</gene>
<feature type="domain" description="Metallo-beta-lactamase" evidence="1">
    <location>
        <begin position="40"/>
        <end position="190"/>
    </location>
</feature>
<reference evidence="2" key="1">
    <citation type="submission" date="2020-10" db="EMBL/GenBank/DDBJ databases">
        <authorList>
            <person name="Gilroy R."/>
        </authorList>
    </citation>
    <scope>NUCLEOTIDE SEQUENCE</scope>
    <source>
        <strain evidence="2">CHK183-6373</strain>
    </source>
</reference>
<dbReference type="AlphaFoldDB" id="A0A9D1P6F5"/>
<dbReference type="Pfam" id="PF12706">
    <property type="entry name" value="Lactamase_B_2"/>
    <property type="match status" value="1"/>
</dbReference>
<dbReference type="Gene3D" id="3.60.15.10">
    <property type="entry name" value="Ribonuclease Z/Hydroxyacylglutathione hydrolase-like"/>
    <property type="match status" value="1"/>
</dbReference>
<dbReference type="SUPFAM" id="SSF56281">
    <property type="entry name" value="Metallo-hydrolase/oxidoreductase"/>
    <property type="match status" value="1"/>
</dbReference>
<organism evidence="2 3">
    <name type="scientific">Candidatus Ornithocaccomicrobium faecavium</name>
    <dbReference type="NCBI Taxonomy" id="2840890"/>
    <lineage>
        <taxon>Bacteria</taxon>
        <taxon>Bacillati</taxon>
        <taxon>Bacillota</taxon>
        <taxon>Clostridia</taxon>
        <taxon>Candidatus Ornithocaccomicrobium</taxon>
    </lineage>
</organism>
<evidence type="ECO:0000259" key="1">
    <source>
        <dbReference type="Pfam" id="PF12706"/>
    </source>
</evidence>
<dbReference type="Proteomes" id="UP000886884">
    <property type="component" value="Unassembled WGS sequence"/>
</dbReference>
<dbReference type="InterPro" id="IPR036866">
    <property type="entry name" value="RibonucZ/Hydroxyglut_hydro"/>
</dbReference>
<accession>A0A9D1P6F5</accession>
<dbReference type="InterPro" id="IPR001279">
    <property type="entry name" value="Metallo-B-lactamas"/>
</dbReference>
<name>A0A9D1P6F5_9FIRM</name>
<proteinExistence type="predicted"/>
<dbReference type="EMBL" id="DVOT01000092">
    <property type="protein sequence ID" value="HIV27360.1"/>
    <property type="molecule type" value="Genomic_DNA"/>
</dbReference>
<comment type="caution">
    <text evidence="2">The sequence shown here is derived from an EMBL/GenBank/DDBJ whole genome shotgun (WGS) entry which is preliminary data.</text>
</comment>